<protein>
    <submittedName>
        <fullName evidence="1">Uncharacterized protein</fullName>
    </submittedName>
</protein>
<dbReference type="EMBL" id="GGEC01075317">
    <property type="protein sequence ID" value="MBX55801.1"/>
    <property type="molecule type" value="Transcribed_RNA"/>
</dbReference>
<sequence length="45" mass="5302">MVMTVRHLETLVIILIYVRKIQAEPYFLRSISSIAKCIIRQLNDI</sequence>
<proteinExistence type="predicted"/>
<accession>A0A2P2PMA3</accession>
<organism evidence="1">
    <name type="scientific">Rhizophora mucronata</name>
    <name type="common">Asiatic mangrove</name>
    <dbReference type="NCBI Taxonomy" id="61149"/>
    <lineage>
        <taxon>Eukaryota</taxon>
        <taxon>Viridiplantae</taxon>
        <taxon>Streptophyta</taxon>
        <taxon>Embryophyta</taxon>
        <taxon>Tracheophyta</taxon>
        <taxon>Spermatophyta</taxon>
        <taxon>Magnoliopsida</taxon>
        <taxon>eudicotyledons</taxon>
        <taxon>Gunneridae</taxon>
        <taxon>Pentapetalae</taxon>
        <taxon>rosids</taxon>
        <taxon>fabids</taxon>
        <taxon>Malpighiales</taxon>
        <taxon>Rhizophoraceae</taxon>
        <taxon>Rhizophora</taxon>
    </lineage>
</organism>
<name>A0A2P2PMA3_RHIMU</name>
<evidence type="ECO:0000313" key="1">
    <source>
        <dbReference type="EMBL" id="MBX55801.1"/>
    </source>
</evidence>
<reference evidence="1" key="1">
    <citation type="submission" date="2018-02" db="EMBL/GenBank/DDBJ databases">
        <title>Rhizophora mucronata_Transcriptome.</title>
        <authorList>
            <person name="Meera S.P."/>
            <person name="Sreeshan A."/>
            <person name="Augustine A."/>
        </authorList>
    </citation>
    <scope>NUCLEOTIDE SEQUENCE</scope>
    <source>
        <tissue evidence="1">Leaf</tissue>
    </source>
</reference>
<dbReference type="AlphaFoldDB" id="A0A2P2PMA3"/>